<dbReference type="AlphaFoldDB" id="A0A4Y8PVN6"/>
<evidence type="ECO:0000256" key="1">
    <source>
        <dbReference type="SAM" id="MobiDB-lite"/>
    </source>
</evidence>
<dbReference type="EMBL" id="MYFO01000028">
    <property type="protein sequence ID" value="TFE85130.1"/>
    <property type="molecule type" value="Genomic_DNA"/>
</dbReference>
<evidence type="ECO:0000313" key="2">
    <source>
        <dbReference type="EMBL" id="TFE85130.1"/>
    </source>
</evidence>
<dbReference type="Proteomes" id="UP000298246">
    <property type="component" value="Unassembled WGS sequence"/>
</dbReference>
<accession>A0A4Y8PVN6</accession>
<gene>
    <name evidence="2" type="ORF">B5M42_18155</name>
</gene>
<protein>
    <recommendedName>
        <fullName evidence="4">Photosynthesis system II assembly factor Ycf48/Hcf136-like domain-containing protein</fullName>
    </recommendedName>
</protein>
<dbReference type="PANTHER" id="PTHR47199">
    <property type="entry name" value="PHOTOSYSTEM II STABILITY/ASSEMBLY FACTOR HCF136, CHLOROPLASTIC"/>
    <property type="match status" value="1"/>
</dbReference>
<evidence type="ECO:0008006" key="4">
    <source>
        <dbReference type="Google" id="ProtNLM"/>
    </source>
</evidence>
<reference evidence="2 3" key="1">
    <citation type="submission" date="2017-03" db="EMBL/GenBank/DDBJ databases">
        <title>Isolation of Levoglucosan Utilizing Bacteria.</title>
        <authorList>
            <person name="Arya A.S."/>
        </authorList>
    </citation>
    <scope>NUCLEOTIDE SEQUENCE [LARGE SCALE GENOMIC DNA]</scope>
    <source>
        <strain evidence="2 3">MEC069</strain>
    </source>
</reference>
<dbReference type="PANTHER" id="PTHR47199:SF2">
    <property type="entry name" value="PHOTOSYSTEM II STABILITY_ASSEMBLY FACTOR HCF136, CHLOROPLASTIC"/>
    <property type="match status" value="1"/>
</dbReference>
<dbReference type="SUPFAM" id="SSF110296">
    <property type="entry name" value="Oligoxyloglucan reducing end-specific cellobiohydrolase"/>
    <property type="match status" value="2"/>
</dbReference>
<keyword evidence="3" id="KW-1185">Reference proteome</keyword>
<name>A0A4Y8PVN6_9BACL</name>
<feature type="region of interest" description="Disordered" evidence="1">
    <location>
        <begin position="44"/>
        <end position="63"/>
    </location>
</feature>
<organism evidence="2 3">
    <name type="scientific">Paenibacillus athensensis</name>
    <dbReference type="NCBI Taxonomy" id="1967502"/>
    <lineage>
        <taxon>Bacteria</taxon>
        <taxon>Bacillati</taxon>
        <taxon>Bacillota</taxon>
        <taxon>Bacilli</taxon>
        <taxon>Bacillales</taxon>
        <taxon>Paenibacillaceae</taxon>
        <taxon>Paenibacillus</taxon>
    </lineage>
</organism>
<feature type="compositionally biased region" description="Low complexity" evidence="1">
    <location>
        <begin position="44"/>
        <end position="56"/>
    </location>
</feature>
<dbReference type="InterPro" id="IPR015943">
    <property type="entry name" value="WD40/YVTN_repeat-like_dom_sf"/>
</dbReference>
<proteinExistence type="predicted"/>
<comment type="caution">
    <text evidence="2">The sequence shown here is derived from an EMBL/GenBank/DDBJ whole genome shotgun (WGS) entry which is preliminary data.</text>
</comment>
<sequence>MNPEYSMQVKRRGPITLFKTVRWMFRVCTVALLWGSLLGCTANTPSSTVPDSSPTASKEEAPKATRDFNYRIHRYDAQTAWAVGSNPANTNQLQLLMTHDGGEHWQDVTPNSDFPVSSDKITSLDTLFAYVNPDRFWIIQMQDQGIAVYTTADGGVSWNAGKTLSVDGVVTGFSFADEQQGWVYVNKKTGLGYAIDEIYRTENAGSSWEMISSVEGGGIPMDGEKAAPSFANGQVGFMGVSMAASEPTLYRTDNGGKTWKAQKLMLSKPIEGSPHLTVLSPSFLNEQQGILPVYYDMPGTNQVKIIFFQTTDRGQSWTEGPDIEASPDAFQLQYDFVSLSEGWLCTDRTTLYKSMPSWTPIFTAASEKIDQFDFINSTSGWAVFMKDNKHLLMETKDGGQSWSALSTSWY</sequence>
<dbReference type="Gene3D" id="2.130.10.10">
    <property type="entry name" value="YVTN repeat-like/Quinoprotein amine dehydrogenase"/>
    <property type="match status" value="2"/>
</dbReference>
<evidence type="ECO:0000313" key="3">
    <source>
        <dbReference type="Proteomes" id="UP000298246"/>
    </source>
</evidence>